<dbReference type="PROSITE" id="PS51257">
    <property type="entry name" value="PROKAR_LIPOPROTEIN"/>
    <property type="match status" value="1"/>
</dbReference>
<name>A0A0P6WRM2_9CHLR</name>
<gene>
    <name evidence="3" type="ORF">ADM99_08900</name>
</gene>
<dbReference type="RefSeq" id="WP_062420171.1">
    <property type="nucleotide sequence ID" value="NZ_BBYA01000001.1"/>
</dbReference>
<sequence length="367" mass="40426">MIKNKLHPIKTVHKRLTACLLSVVFFLYGCVIFGTAIEIHPVTETPENKQPIISSTQTISPPTITPTIELPSITPSFTPTLPPTPVPTSTITPIQSLPGVRFPETPVRVPWQNPYPEGQLRILLLGVDLNDSILHADSITVLSVNTRQSTASLLSIPSTLYVNIPDVGMERLNNAISFGGAGKVMDTLEYNLGFRANKYLLVDARNFAEILDSIGNIKVQVASQLISRCSLPQAVDGWCDAEPGVNQMDSQTALWYVRDTAGGEPDRMRRTQEVLVAVFNRLMEIRANERIGELYNAYLPHVETDLSMDDLFSLAPSSTAIYAGQRINRFALSTKEAVPFTMPGGEQVLLLDQNSAWNLIQTAIFQP</sequence>
<comment type="similarity">
    <text evidence="1">Belongs to the LytR/CpsA/Psr (LCP) family.</text>
</comment>
<dbReference type="OrthoDB" id="153585at2"/>
<dbReference type="STRING" id="229920.ADM99_08900"/>
<dbReference type="PANTHER" id="PTHR33392">
    <property type="entry name" value="POLYISOPRENYL-TEICHOIC ACID--PEPTIDOGLYCAN TEICHOIC ACID TRANSFERASE TAGU"/>
    <property type="match status" value="1"/>
</dbReference>
<protein>
    <recommendedName>
        <fullName evidence="2">Cell envelope-related transcriptional attenuator domain-containing protein</fullName>
    </recommendedName>
</protein>
<dbReference type="EMBL" id="LGCK01000010">
    <property type="protein sequence ID" value="KPL71593.1"/>
    <property type="molecule type" value="Genomic_DNA"/>
</dbReference>
<dbReference type="InterPro" id="IPR004474">
    <property type="entry name" value="LytR_CpsA_psr"/>
</dbReference>
<comment type="caution">
    <text evidence="3">The sequence shown here is derived from an EMBL/GenBank/DDBJ whole genome shotgun (WGS) entry which is preliminary data.</text>
</comment>
<dbReference type="PANTHER" id="PTHR33392:SF6">
    <property type="entry name" value="POLYISOPRENYL-TEICHOIC ACID--PEPTIDOGLYCAN TEICHOIC ACID TRANSFERASE TAGU"/>
    <property type="match status" value="1"/>
</dbReference>
<evidence type="ECO:0000313" key="3">
    <source>
        <dbReference type="EMBL" id="KPL71593.1"/>
    </source>
</evidence>
<reference evidence="3 4" key="1">
    <citation type="submission" date="2015-07" db="EMBL/GenBank/DDBJ databases">
        <title>Genome sequence of Leptolinea tardivitalis DSM 16556.</title>
        <authorList>
            <person name="Hemp J."/>
            <person name="Ward L.M."/>
            <person name="Pace L.A."/>
            <person name="Fischer W.W."/>
        </authorList>
    </citation>
    <scope>NUCLEOTIDE SEQUENCE [LARGE SCALE GENOMIC DNA]</scope>
    <source>
        <strain evidence="3 4">YMTK-2</strain>
    </source>
</reference>
<dbReference type="InterPro" id="IPR050922">
    <property type="entry name" value="LytR/CpsA/Psr_CW_biosynth"/>
</dbReference>
<dbReference type="AlphaFoldDB" id="A0A0P6WRM2"/>
<feature type="domain" description="Cell envelope-related transcriptional attenuator" evidence="2">
    <location>
        <begin position="135"/>
        <end position="282"/>
    </location>
</feature>
<proteinExistence type="inferred from homology"/>
<keyword evidence="4" id="KW-1185">Reference proteome</keyword>
<organism evidence="3 4">
    <name type="scientific">Leptolinea tardivitalis</name>
    <dbReference type="NCBI Taxonomy" id="229920"/>
    <lineage>
        <taxon>Bacteria</taxon>
        <taxon>Bacillati</taxon>
        <taxon>Chloroflexota</taxon>
        <taxon>Anaerolineae</taxon>
        <taxon>Anaerolineales</taxon>
        <taxon>Anaerolineaceae</taxon>
        <taxon>Leptolinea</taxon>
    </lineage>
</organism>
<dbReference type="Proteomes" id="UP000050430">
    <property type="component" value="Unassembled WGS sequence"/>
</dbReference>
<dbReference type="Gene3D" id="3.40.630.190">
    <property type="entry name" value="LCP protein"/>
    <property type="match status" value="1"/>
</dbReference>
<evidence type="ECO:0000313" key="4">
    <source>
        <dbReference type="Proteomes" id="UP000050430"/>
    </source>
</evidence>
<dbReference type="Pfam" id="PF03816">
    <property type="entry name" value="LytR_cpsA_psr"/>
    <property type="match status" value="1"/>
</dbReference>
<accession>A0A0P6WRM2</accession>
<evidence type="ECO:0000256" key="1">
    <source>
        <dbReference type="ARBA" id="ARBA00006068"/>
    </source>
</evidence>
<evidence type="ECO:0000259" key="2">
    <source>
        <dbReference type="Pfam" id="PF03816"/>
    </source>
</evidence>